<reference evidence="5" key="1">
    <citation type="journal article" date="2023" name="Front. Microbiol.">
        <title>Phylogeography and host specificity of Pasteurellaceae pathogenic to sea-farmed fish in the north-east Atlantic.</title>
        <authorList>
            <person name="Gulla S."/>
            <person name="Colquhoun D.J."/>
            <person name="Olsen A.B."/>
            <person name="Spilsberg B."/>
            <person name="Lagesen K."/>
            <person name="Aakesson C.P."/>
            <person name="Strom S."/>
            <person name="Manji F."/>
            <person name="Birkbeck T.H."/>
            <person name="Nilsen H.K."/>
        </authorList>
    </citation>
    <scope>NUCLEOTIDE SEQUENCE</scope>
    <source>
        <strain evidence="5">98B1</strain>
    </source>
</reference>
<comment type="caution">
    <text evidence="5">The sequence shown here is derived from an EMBL/GenBank/DDBJ whole genome shotgun (WGS) entry which is preliminary data.</text>
</comment>
<keyword evidence="1" id="KW-0433">Leucine-rich repeat</keyword>
<feature type="coiled-coil region" evidence="3">
    <location>
        <begin position="48"/>
        <end position="75"/>
    </location>
</feature>
<dbReference type="Pfam" id="PF23598">
    <property type="entry name" value="LRR_14"/>
    <property type="match status" value="1"/>
</dbReference>
<dbReference type="SUPFAM" id="SSF52047">
    <property type="entry name" value="RNI-like"/>
    <property type="match status" value="1"/>
</dbReference>
<dbReference type="Pfam" id="PF00560">
    <property type="entry name" value="LRR_1"/>
    <property type="match status" value="1"/>
</dbReference>
<name>A0AAJ6NC28_9PAST</name>
<sequence>MNIYKQLINSKDYKHNLSETLAYYQVYETDNIASYKTFFEEFPQSKFKNQLLERLAELKKQKETELEEHKALNVIIKWADENNIPEENIPRDIEQLKSITFLNLHSLDISAIPDEVGLLKKVNWLQLSNNYSLDIVPKAIEGFENLKFISLKCTSIKEIPEYLQKHKALQELWIYDTEINEIPDYFSNFTNLRILWLPERIKELPECIYSLPNLYSLKGGNIRLSASVTKLSSLRELELYDFSDELQKDELNKISPYLEKLHLTKLKMVVSDSVEEFPDFIRKLTNIKELTILGDNIKTLPDWLEDLKYLSNLDIYYSEIENLPKNILNICSFDDETFTKIKDRLDKIEEEKKRLLEIDNYDWDRAISWNNEERYQKYLNEHPSGQYVEQAKEKILYLQQEQEYYEKALKEDSLHSYEQYLEQYPYPTGKYSLEILRKKITPIILEWFDKNGVEKDRYQYKRFVGFKNGTENYISTFYFENIKDREVTIPKELKYFTMIGYFTFRECRGNIFPKGIEEFGFLKEIEIENTDFSYLPEEIEYLTNLKKISLSGNKFQTLPWGMSKLTNLKELEIREDELETLPSVIEKLVNLEILFVDSDNLHSISEVDFSNLTTLEKIRIYSKKSYSIPSTFEKLSSIKKIYCDSAEEIFMPENIKYLSNLKSIGVSGKGNDDKLIKWIGEGYLSSLEGIAIPTHWETLPIELKNLKQLKHIYTTSQGCWGYRANKFKILPEWIGEIESLESITIRSCYLEKCPDSIGKLINLKELNFYQCALTTLPSSICNLINLERLDIENNPFFYIPKCILDLPKLKNSYCIDSIKRIIEYIEEGDKYWDSIKYTGKLRDFKHYKKEYPCGKYRQQAEEKIIELEEKGFFYRLFNG</sequence>
<dbReference type="InterPro" id="IPR055414">
    <property type="entry name" value="LRR_R13L4/SHOC2-like"/>
</dbReference>
<evidence type="ECO:0000259" key="4">
    <source>
        <dbReference type="Pfam" id="PF23598"/>
    </source>
</evidence>
<dbReference type="PANTHER" id="PTHR48051:SF1">
    <property type="entry name" value="RAS SUPPRESSOR PROTEIN 1"/>
    <property type="match status" value="1"/>
</dbReference>
<dbReference type="InterPro" id="IPR050216">
    <property type="entry name" value="LRR_domain-containing"/>
</dbReference>
<proteinExistence type="predicted"/>
<dbReference type="InterPro" id="IPR032675">
    <property type="entry name" value="LRR_dom_sf"/>
</dbReference>
<dbReference type="EMBL" id="JASAYT010000002">
    <property type="protein sequence ID" value="MDP8174061.1"/>
    <property type="molecule type" value="Genomic_DNA"/>
</dbReference>
<dbReference type="Gene3D" id="3.80.10.10">
    <property type="entry name" value="Ribonuclease Inhibitor"/>
    <property type="match status" value="2"/>
</dbReference>
<evidence type="ECO:0000313" key="5">
    <source>
        <dbReference type="EMBL" id="MDP8174061.1"/>
    </source>
</evidence>
<dbReference type="PANTHER" id="PTHR48051">
    <property type="match status" value="1"/>
</dbReference>
<dbReference type="RefSeq" id="WP_306387294.1">
    <property type="nucleotide sequence ID" value="NZ_JASAYT010000002.1"/>
</dbReference>
<keyword evidence="3" id="KW-0175">Coiled coil</keyword>
<dbReference type="Proteomes" id="UP001231736">
    <property type="component" value="Unassembled WGS sequence"/>
</dbReference>
<organism evidence="5 6">
    <name type="scientific">Phocoenobacter skyensis</name>
    <dbReference type="NCBI Taxonomy" id="97481"/>
    <lineage>
        <taxon>Bacteria</taxon>
        <taxon>Pseudomonadati</taxon>
        <taxon>Pseudomonadota</taxon>
        <taxon>Gammaproteobacteria</taxon>
        <taxon>Pasteurellales</taxon>
        <taxon>Pasteurellaceae</taxon>
        <taxon>Phocoenobacter</taxon>
    </lineage>
</organism>
<evidence type="ECO:0000256" key="2">
    <source>
        <dbReference type="ARBA" id="ARBA00022737"/>
    </source>
</evidence>
<feature type="domain" description="Disease resistance R13L4/SHOC-2-like LRR" evidence="4">
    <location>
        <begin position="506"/>
        <end position="689"/>
    </location>
</feature>
<evidence type="ECO:0000256" key="3">
    <source>
        <dbReference type="SAM" id="Coils"/>
    </source>
</evidence>
<dbReference type="InterPro" id="IPR001611">
    <property type="entry name" value="Leu-rich_rpt"/>
</dbReference>
<accession>A0AAJ6NC28</accession>
<dbReference type="InterPro" id="IPR003591">
    <property type="entry name" value="Leu-rich_rpt_typical-subtyp"/>
</dbReference>
<protein>
    <recommendedName>
        <fullName evidence="4">Disease resistance R13L4/SHOC-2-like LRR domain-containing protein</fullName>
    </recommendedName>
</protein>
<evidence type="ECO:0000256" key="1">
    <source>
        <dbReference type="ARBA" id="ARBA00022614"/>
    </source>
</evidence>
<dbReference type="GO" id="GO:0005737">
    <property type="term" value="C:cytoplasm"/>
    <property type="evidence" value="ECO:0007669"/>
    <property type="project" value="TreeGrafter"/>
</dbReference>
<gene>
    <name evidence="5" type="ORF">QJU97_01105</name>
</gene>
<dbReference type="SUPFAM" id="SSF52058">
    <property type="entry name" value="L domain-like"/>
    <property type="match status" value="2"/>
</dbReference>
<dbReference type="AlphaFoldDB" id="A0AAJ6NC28"/>
<dbReference type="SMART" id="SM00369">
    <property type="entry name" value="LRR_TYP"/>
    <property type="match status" value="5"/>
</dbReference>
<keyword evidence="2" id="KW-0677">Repeat</keyword>
<evidence type="ECO:0000313" key="6">
    <source>
        <dbReference type="Proteomes" id="UP001231736"/>
    </source>
</evidence>